<reference evidence="1 2" key="2">
    <citation type="submission" date="2020-07" db="EMBL/GenBank/DDBJ databases">
        <title>Genome assembly of wild tea tree DASZ reveals pedigree and selection history of tea varieties.</title>
        <authorList>
            <person name="Zhang W."/>
        </authorList>
    </citation>
    <scope>NUCLEOTIDE SEQUENCE [LARGE SCALE GENOMIC DNA]</scope>
    <source>
        <strain evidence="2">cv. G240</strain>
        <tissue evidence="1">Leaf</tissue>
    </source>
</reference>
<sequence length="67" mass="7737">MIGLDKSRIHGCSKPYVPIDSSIPFLRKRIFGKEKTVSEKKKTIVPIDSSICLLQEKIFGEEIEFRR</sequence>
<dbReference type="AlphaFoldDB" id="A0A7J7I1N8"/>
<evidence type="ECO:0000313" key="2">
    <source>
        <dbReference type="Proteomes" id="UP000593564"/>
    </source>
</evidence>
<keyword evidence="2" id="KW-1185">Reference proteome</keyword>
<evidence type="ECO:0000313" key="1">
    <source>
        <dbReference type="EMBL" id="KAF5958970.1"/>
    </source>
</evidence>
<gene>
    <name evidence="1" type="ORF">HYC85_000179</name>
</gene>
<name>A0A7J7I1N8_CAMSI</name>
<comment type="caution">
    <text evidence="1">The sequence shown here is derived from an EMBL/GenBank/DDBJ whole genome shotgun (WGS) entry which is preliminary data.</text>
</comment>
<dbReference type="Proteomes" id="UP000593564">
    <property type="component" value="Unassembled WGS sequence"/>
</dbReference>
<proteinExistence type="predicted"/>
<protein>
    <submittedName>
        <fullName evidence="1">Uncharacterized protein</fullName>
    </submittedName>
</protein>
<dbReference type="EMBL" id="JACBKZ010000001">
    <property type="protein sequence ID" value="KAF5958970.1"/>
    <property type="molecule type" value="Genomic_DNA"/>
</dbReference>
<accession>A0A7J7I1N8</accession>
<reference evidence="2" key="1">
    <citation type="journal article" date="2020" name="Nat. Commun.">
        <title>Genome assembly of wild tea tree DASZ reveals pedigree and selection history of tea varieties.</title>
        <authorList>
            <person name="Zhang W."/>
            <person name="Zhang Y."/>
            <person name="Qiu H."/>
            <person name="Guo Y."/>
            <person name="Wan H."/>
            <person name="Zhang X."/>
            <person name="Scossa F."/>
            <person name="Alseekh S."/>
            <person name="Zhang Q."/>
            <person name="Wang P."/>
            <person name="Xu L."/>
            <person name="Schmidt M.H."/>
            <person name="Jia X."/>
            <person name="Li D."/>
            <person name="Zhu A."/>
            <person name="Guo F."/>
            <person name="Chen W."/>
            <person name="Ni D."/>
            <person name="Usadel B."/>
            <person name="Fernie A.R."/>
            <person name="Wen W."/>
        </authorList>
    </citation>
    <scope>NUCLEOTIDE SEQUENCE [LARGE SCALE GENOMIC DNA]</scope>
    <source>
        <strain evidence="2">cv. G240</strain>
    </source>
</reference>
<organism evidence="1 2">
    <name type="scientific">Camellia sinensis</name>
    <name type="common">Tea plant</name>
    <name type="synonym">Thea sinensis</name>
    <dbReference type="NCBI Taxonomy" id="4442"/>
    <lineage>
        <taxon>Eukaryota</taxon>
        <taxon>Viridiplantae</taxon>
        <taxon>Streptophyta</taxon>
        <taxon>Embryophyta</taxon>
        <taxon>Tracheophyta</taxon>
        <taxon>Spermatophyta</taxon>
        <taxon>Magnoliopsida</taxon>
        <taxon>eudicotyledons</taxon>
        <taxon>Gunneridae</taxon>
        <taxon>Pentapetalae</taxon>
        <taxon>asterids</taxon>
        <taxon>Ericales</taxon>
        <taxon>Theaceae</taxon>
        <taxon>Camellia</taxon>
    </lineage>
</organism>